<proteinExistence type="inferred from homology"/>
<gene>
    <name evidence="5" type="ORF">CANARDRAFT_192689</name>
</gene>
<evidence type="ECO:0000256" key="2">
    <source>
        <dbReference type="ARBA" id="ARBA00022989"/>
    </source>
</evidence>
<keyword evidence="4" id="KW-0187">Copper transport</keyword>
<reference evidence="6" key="1">
    <citation type="submission" date="2016-04" db="EMBL/GenBank/DDBJ databases">
        <title>Comparative genomics of biotechnologically important yeasts.</title>
        <authorList>
            <consortium name="DOE Joint Genome Institute"/>
            <person name="Riley R."/>
            <person name="Haridas S."/>
            <person name="Wolfe K.H."/>
            <person name="Lopes M.R."/>
            <person name="Hittinger C.T."/>
            <person name="Goker M."/>
            <person name="Salamov A."/>
            <person name="Wisecaver J."/>
            <person name="Long T.M."/>
            <person name="Aerts A.L."/>
            <person name="Barry K."/>
            <person name="Choi C."/>
            <person name="Clum A."/>
            <person name="Coughlan A.Y."/>
            <person name="Deshpande S."/>
            <person name="Douglass A.P."/>
            <person name="Hanson S.J."/>
            <person name="Klenk H.-P."/>
            <person name="Labutti K."/>
            <person name="Lapidus A."/>
            <person name="Lindquist E."/>
            <person name="Lipzen A."/>
            <person name="Meier-Kolthoff J.P."/>
            <person name="Ohm R.A."/>
            <person name="Otillar R.P."/>
            <person name="Pangilinan J."/>
            <person name="Peng Y."/>
            <person name="Rokas A."/>
            <person name="Rosa C.A."/>
            <person name="Scheuner C."/>
            <person name="Sibirny A.A."/>
            <person name="Slot J.C."/>
            <person name="Stielow J.B."/>
            <person name="Sun H."/>
            <person name="Kurtzman C.P."/>
            <person name="Blackwell M."/>
            <person name="Grigoriev I.V."/>
            <person name="Jeffries T.W."/>
        </authorList>
    </citation>
    <scope>NUCLEOTIDE SEQUENCE [LARGE SCALE GENOMIC DNA]</scope>
    <source>
        <strain evidence="6">NRRL YB-2248</strain>
    </source>
</reference>
<comment type="subcellular location">
    <subcellularLocation>
        <location evidence="4">Membrane</location>
        <topology evidence="4">Multi-pass membrane protein</topology>
    </subcellularLocation>
</comment>
<dbReference type="GO" id="GO:0000329">
    <property type="term" value="C:fungal-type vacuole membrane"/>
    <property type="evidence" value="ECO:0007669"/>
    <property type="project" value="TreeGrafter"/>
</dbReference>
<keyword evidence="3 4" id="KW-0472">Membrane</keyword>
<keyword evidence="6" id="KW-1185">Reference proteome</keyword>
<dbReference type="PANTHER" id="PTHR12483">
    <property type="entry name" value="SOLUTE CARRIER FAMILY 31 COPPER TRANSPORTERS"/>
    <property type="match status" value="1"/>
</dbReference>
<keyword evidence="4" id="KW-0813">Transport</keyword>
<dbReference type="AlphaFoldDB" id="A0A1E4T7N6"/>
<evidence type="ECO:0000256" key="3">
    <source>
        <dbReference type="ARBA" id="ARBA00023136"/>
    </source>
</evidence>
<keyword evidence="2 4" id="KW-1133">Transmembrane helix</keyword>
<protein>
    <recommendedName>
        <fullName evidence="4">Copper transport protein</fullName>
    </recommendedName>
</protein>
<dbReference type="Proteomes" id="UP000094801">
    <property type="component" value="Unassembled WGS sequence"/>
</dbReference>
<evidence type="ECO:0000313" key="5">
    <source>
        <dbReference type="EMBL" id="ODV87755.1"/>
    </source>
</evidence>
<name>A0A1E4T7N6_9ASCO</name>
<dbReference type="InterPro" id="IPR007274">
    <property type="entry name" value="Cop_transporter"/>
</dbReference>
<dbReference type="OrthoDB" id="161814at2759"/>
<accession>A0A1E4T7N6</accession>
<feature type="transmembrane region" description="Helical" evidence="4">
    <location>
        <begin position="78"/>
        <end position="111"/>
    </location>
</feature>
<dbReference type="STRING" id="983967.A0A1E4T7N6"/>
<feature type="transmembrane region" description="Helical" evidence="4">
    <location>
        <begin position="22"/>
        <end position="42"/>
    </location>
</feature>
<comment type="similarity">
    <text evidence="4">Belongs to the copper transporter (Ctr) (TC 1.A.56) family. SLC31A subfamily.</text>
</comment>
<keyword evidence="4" id="KW-0406">Ion transport</keyword>
<evidence type="ECO:0000256" key="1">
    <source>
        <dbReference type="ARBA" id="ARBA00022692"/>
    </source>
</evidence>
<organism evidence="5 6">
    <name type="scientific">[Candida] arabinofermentans NRRL YB-2248</name>
    <dbReference type="NCBI Taxonomy" id="983967"/>
    <lineage>
        <taxon>Eukaryota</taxon>
        <taxon>Fungi</taxon>
        <taxon>Dikarya</taxon>
        <taxon>Ascomycota</taxon>
        <taxon>Saccharomycotina</taxon>
        <taxon>Pichiomycetes</taxon>
        <taxon>Pichiales</taxon>
        <taxon>Pichiaceae</taxon>
        <taxon>Ogataea</taxon>
        <taxon>Ogataea/Candida clade</taxon>
    </lineage>
</organism>
<keyword evidence="4" id="KW-0186">Copper</keyword>
<dbReference type="PANTHER" id="PTHR12483:SF115">
    <property type="entry name" value="COPPER TRANSPORT PROTEIN"/>
    <property type="match status" value="1"/>
</dbReference>
<dbReference type="EMBL" id="KV453847">
    <property type="protein sequence ID" value="ODV87755.1"/>
    <property type="molecule type" value="Genomic_DNA"/>
</dbReference>
<evidence type="ECO:0000256" key="4">
    <source>
        <dbReference type="RuleBase" id="RU367022"/>
    </source>
</evidence>
<sequence length="128" mass="14401">MLLNADYKNVCVLTSKWKIKSISGLIFTMIAIATISIGYELLKYWTIKWESRFNSISTRTPAEYKAYKLKSSMLYGCAAFYSLMIMLIFMTYNIWLMGAVAIGSILGHYFFSFNGPLGASLTSSVGCH</sequence>
<evidence type="ECO:0000313" key="6">
    <source>
        <dbReference type="Proteomes" id="UP000094801"/>
    </source>
</evidence>
<keyword evidence="1 4" id="KW-0812">Transmembrane</keyword>
<dbReference type="Pfam" id="PF04145">
    <property type="entry name" value="Ctr"/>
    <property type="match status" value="2"/>
</dbReference>
<dbReference type="GO" id="GO:0005375">
    <property type="term" value="F:copper ion transmembrane transporter activity"/>
    <property type="evidence" value="ECO:0007669"/>
    <property type="project" value="UniProtKB-UniRule"/>
</dbReference>